<dbReference type="SUPFAM" id="SSF51445">
    <property type="entry name" value="(Trans)glycosidases"/>
    <property type="match status" value="1"/>
</dbReference>
<dbReference type="InterPro" id="IPR017853">
    <property type="entry name" value="GH"/>
</dbReference>
<dbReference type="Gene3D" id="3.20.20.80">
    <property type="entry name" value="Glycosidases"/>
    <property type="match status" value="1"/>
</dbReference>
<dbReference type="Gene3D" id="3.30.710.10">
    <property type="entry name" value="Potassium Channel Kv1.1, Chain A"/>
    <property type="match status" value="1"/>
</dbReference>
<evidence type="ECO:0000259" key="1">
    <source>
        <dbReference type="PROSITE" id="PS50097"/>
    </source>
</evidence>
<feature type="domain" description="BTB" evidence="1">
    <location>
        <begin position="25"/>
        <end position="89"/>
    </location>
</feature>
<dbReference type="EMBL" id="JACAZE010000016">
    <property type="protein sequence ID" value="KAF7296505.1"/>
    <property type="molecule type" value="Genomic_DNA"/>
</dbReference>
<protein>
    <submittedName>
        <fullName evidence="2">Glyco-hydro-cc domain-containing protein</fullName>
    </submittedName>
</protein>
<gene>
    <name evidence="2" type="ORF">HMN09_01057300</name>
</gene>
<dbReference type="Proteomes" id="UP000613580">
    <property type="component" value="Unassembled WGS sequence"/>
</dbReference>
<dbReference type="SUPFAM" id="SSF54695">
    <property type="entry name" value="POZ domain"/>
    <property type="match status" value="1"/>
</dbReference>
<dbReference type="PANTHER" id="PTHR34154:SF3">
    <property type="entry name" value="ALKALI-SENSITIVE LINKAGE PROTEIN 1"/>
    <property type="match status" value="1"/>
</dbReference>
<comment type="caution">
    <text evidence="2">The sequence shown here is derived from an EMBL/GenBank/DDBJ whole genome shotgun (WGS) entry which is preliminary data.</text>
</comment>
<dbReference type="PANTHER" id="PTHR34154">
    <property type="entry name" value="ALKALI-SENSITIVE LINKAGE PROTEIN 1"/>
    <property type="match status" value="1"/>
</dbReference>
<dbReference type="InterPro" id="IPR011333">
    <property type="entry name" value="SKP1/BTB/POZ_sf"/>
</dbReference>
<sequence length="429" mass="47065">MSILEAHPADDPSALRSEDYWFADGSIILRVEATQFRVHKTLLARHSPFFHGMFSWPQPPDEPLIEGCAVVVLSGDATEDWVRLLVLLYPLRWNPTLDTVIAALRRSKKYDFSEFRKDQLKRNGPLTESSYPSLPSFLVVVLSPSQYPLHNMKFTLAAYVFVALTASAFAAPEQRSGPGKRGLCWPWFNSPLNPGLFHDGSGSVNLIYDYETYAPPSSNGDGGLAFIGMQRCMDCDSSPIADLKSRQQELGFVTLFTLNEPDGNGISPASAAQWYIEYINPLAIKKSLPAVTSSTASGQGLSWVAEMISACAGQCYYDYINLHWYGTSLAEFESYVEQAHNQFPNTQIVITEFALQNPSGGQAAQVSFFEGAFSFLDGLSYVAMYFPFVATSPNLLSENDSGAVSFVGTGSTLYNNDGSISAAGKVMLM</sequence>
<accession>A0A8H6SD32</accession>
<evidence type="ECO:0000313" key="2">
    <source>
        <dbReference type="EMBL" id="KAF7296505.1"/>
    </source>
</evidence>
<dbReference type="InterPro" id="IPR024655">
    <property type="entry name" value="Asl1_glyco_hydro_catalytic"/>
</dbReference>
<dbReference type="PROSITE" id="PS50097">
    <property type="entry name" value="BTB"/>
    <property type="match status" value="1"/>
</dbReference>
<dbReference type="CDD" id="cd18186">
    <property type="entry name" value="BTB_POZ_ZBTB_KLHL-like"/>
    <property type="match status" value="1"/>
</dbReference>
<dbReference type="InterPro" id="IPR053183">
    <property type="entry name" value="ASL1"/>
</dbReference>
<evidence type="ECO:0000313" key="3">
    <source>
        <dbReference type="Proteomes" id="UP000613580"/>
    </source>
</evidence>
<dbReference type="InterPro" id="IPR000210">
    <property type="entry name" value="BTB/POZ_dom"/>
</dbReference>
<reference evidence="2" key="1">
    <citation type="submission" date="2020-05" db="EMBL/GenBank/DDBJ databases">
        <title>Mycena genomes resolve the evolution of fungal bioluminescence.</title>
        <authorList>
            <person name="Tsai I.J."/>
        </authorList>
    </citation>
    <scope>NUCLEOTIDE SEQUENCE</scope>
    <source>
        <strain evidence="2">110903Hualien_Pintung</strain>
    </source>
</reference>
<dbReference type="GO" id="GO:0009277">
    <property type="term" value="C:fungal-type cell wall"/>
    <property type="evidence" value="ECO:0007669"/>
    <property type="project" value="TreeGrafter"/>
</dbReference>
<dbReference type="AlphaFoldDB" id="A0A8H6SD32"/>
<dbReference type="GO" id="GO:0071966">
    <property type="term" value="P:fungal-type cell wall polysaccharide metabolic process"/>
    <property type="evidence" value="ECO:0007669"/>
    <property type="project" value="TreeGrafter"/>
</dbReference>
<keyword evidence="3" id="KW-1185">Reference proteome</keyword>
<dbReference type="Pfam" id="PF00651">
    <property type="entry name" value="BTB"/>
    <property type="match status" value="1"/>
</dbReference>
<dbReference type="OrthoDB" id="43654at2759"/>
<name>A0A8H6SD32_MYCCL</name>
<organism evidence="2 3">
    <name type="scientific">Mycena chlorophos</name>
    <name type="common">Agaric fungus</name>
    <name type="synonym">Agaricus chlorophos</name>
    <dbReference type="NCBI Taxonomy" id="658473"/>
    <lineage>
        <taxon>Eukaryota</taxon>
        <taxon>Fungi</taxon>
        <taxon>Dikarya</taxon>
        <taxon>Basidiomycota</taxon>
        <taxon>Agaricomycotina</taxon>
        <taxon>Agaricomycetes</taxon>
        <taxon>Agaricomycetidae</taxon>
        <taxon>Agaricales</taxon>
        <taxon>Marasmiineae</taxon>
        <taxon>Mycenaceae</taxon>
        <taxon>Mycena</taxon>
    </lineage>
</organism>
<proteinExistence type="predicted"/>
<dbReference type="Pfam" id="PF11790">
    <property type="entry name" value="Glyco_hydro_cc"/>
    <property type="match status" value="1"/>
</dbReference>